<dbReference type="GO" id="GO:0000160">
    <property type="term" value="P:phosphorelay signal transduction system"/>
    <property type="evidence" value="ECO:0007669"/>
    <property type="project" value="InterPro"/>
</dbReference>
<evidence type="ECO:0000259" key="3">
    <source>
        <dbReference type="PROSITE" id="PS50110"/>
    </source>
</evidence>
<dbReference type="Pfam" id="PF00072">
    <property type="entry name" value="Response_reg"/>
    <property type="match status" value="1"/>
</dbReference>
<dbReference type="InterPro" id="IPR001789">
    <property type="entry name" value="Sig_transdc_resp-reg_receiver"/>
</dbReference>
<feature type="domain" description="Response regulatory" evidence="3">
    <location>
        <begin position="5"/>
        <end position="130"/>
    </location>
</feature>
<gene>
    <name evidence="4" type="ORF">A3H38_02300</name>
</gene>
<dbReference type="InterPro" id="IPR011006">
    <property type="entry name" value="CheY-like_superfamily"/>
</dbReference>
<name>A0A1F4R8L3_UNCSA</name>
<dbReference type="SUPFAM" id="SSF52172">
    <property type="entry name" value="CheY-like"/>
    <property type="match status" value="1"/>
</dbReference>
<dbReference type="AlphaFoldDB" id="A0A1F4R8L3"/>
<protein>
    <recommendedName>
        <fullName evidence="3">Response regulatory domain-containing protein</fullName>
    </recommendedName>
</protein>
<dbReference type="SMART" id="SM00448">
    <property type="entry name" value="REC"/>
    <property type="match status" value="1"/>
</dbReference>
<dbReference type="CDD" id="cd00156">
    <property type="entry name" value="REC"/>
    <property type="match status" value="1"/>
</dbReference>
<evidence type="ECO:0000256" key="1">
    <source>
        <dbReference type="ARBA" id="ARBA00022553"/>
    </source>
</evidence>
<reference evidence="4 5" key="1">
    <citation type="journal article" date="2016" name="Nat. Commun.">
        <title>Thousands of microbial genomes shed light on interconnected biogeochemical processes in an aquifer system.</title>
        <authorList>
            <person name="Anantharaman K."/>
            <person name="Brown C.T."/>
            <person name="Hug L.A."/>
            <person name="Sharon I."/>
            <person name="Castelle C.J."/>
            <person name="Probst A.J."/>
            <person name="Thomas B.C."/>
            <person name="Singh A."/>
            <person name="Wilkins M.J."/>
            <person name="Karaoz U."/>
            <person name="Brodie E.L."/>
            <person name="Williams K.H."/>
            <person name="Hubbard S.S."/>
            <person name="Banfield J.F."/>
        </authorList>
    </citation>
    <scope>NUCLEOTIDE SEQUENCE [LARGE SCALE GENOMIC DNA]</scope>
</reference>
<accession>A0A1F4R8L3</accession>
<proteinExistence type="predicted"/>
<organism evidence="4 5">
    <name type="scientific">candidate division WOR-1 bacterium RIFCSPLOWO2_02_FULL_46_20</name>
    <dbReference type="NCBI Taxonomy" id="1802567"/>
    <lineage>
        <taxon>Bacteria</taxon>
        <taxon>Bacillati</taxon>
        <taxon>Saganbacteria</taxon>
    </lineage>
</organism>
<evidence type="ECO:0000256" key="2">
    <source>
        <dbReference type="PROSITE-ProRule" id="PRU00169"/>
    </source>
</evidence>
<sequence length="158" mass="18018">MSKPMIMVVDDDKGVADEIAETLRETGKYDLITAYSAKEALEHLAKNKIMMGIGGNRVSLIFLDIKMAEMDGLQFLEKIRKDYDESIGVCMLTAYEDTEKWERATSGLVINYLHKPFDEAKVLATADDYFAGKEVQMTLKTFEEHMAKRDEFKKSDKD</sequence>
<comment type="caution">
    <text evidence="4">The sequence shown here is derived from an EMBL/GenBank/DDBJ whole genome shotgun (WGS) entry which is preliminary data.</text>
</comment>
<dbReference type="PROSITE" id="PS50110">
    <property type="entry name" value="RESPONSE_REGULATORY"/>
    <property type="match status" value="1"/>
</dbReference>
<dbReference type="InterPro" id="IPR050595">
    <property type="entry name" value="Bact_response_regulator"/>
</dbReference>
<evidence type="ECO:0000313" key="4">
    <source>
        <dbReference type="EMBL" id="OGC04517.1"/>
    </source>
</evidence>
<dbReference type="Proteomes" id="UP000176938">
    <property type="component" value="Unassembled WGS sequence"/>
</dbReference>
<dbReference type="PANTHER" id="PTHR44591:SF3">
    <property type="entry name" value="RESPONSE REGULATORY DOMAIN-CONTAINING PROTEIN"/>
    <property type="match status" value="1"/>
</dbReference>
<dbReference type="Gene3D" id="3.40.50.2300">
    <property type="match status" value="1"/>
</dbReference>
<feature type="modified residue" description="4-aspartylphosphate" evidence="2">
    <location>
        <position position="64"/>
    </location>
</feature>
<evidence type="ECO:0000313" key="5">
    <source>
        <dbReference type="Proteomes" id="UP000176938"/>
    </source>
</evidence>
<dbReference type="EMBL" id="METP01000049">
    <property type="protein sequence ID" value="OGC04517.1"/>
    <property type="molecule type" value="Genomic_DNA"/>
</dbReference>
<keyword evidence="1 2" id="KW-0597">Phosphoprotein</keyword>
<dbReference type="PANTHER" id="PTHR44591">
    <property type="entry name" value="STRESS RESPONSE REGULATOR PROTEIN 1"/>
    <property type="match status" value="1"/>
</dbReference>